<evidence type="ECO:0000256" key="1">
    <source>
        <dbReference type="ARBA" id="ARBA00001954"/>
    </source>
</evidence>
<keyword evidence="11" id="KW-0479">Metal-binding</keyword>
<dbReference type="RefSeq" id="WP_120709033.1">
    <property type="nucleotide sequence ID" value="NZ_CP032696.1"/>
</dbReference>
<evidence type="ECO:0000313" key="13">
    <source>
        <dbReference type="EMBL" id="AYG64136.1"/>
    </source>
</evidence>
<protein>
    <recommendedName>
        <fullName evidence="5">2-oxoglutarate-dependent ethylene/succinate-forming enzyme</fullName>
        <ecNumber evidence="4">1.13.12.19</ecNumber>
        <ecNumber evidence="3">1.14.20.7</ecNumber>
    </recommendedName>
    <alternativeName>
        <fullName evidence="7">2-oxoglutarate dioxygenase (ethylene-forming)</fullName>
    </alternativeName>
    <alternativeName>
        <fullName evidence="8">2-oxoglutarate/L-arginine monooxygenase/decarboxylase (succinate-forming)</fullName>
    </alternativeName>
</protein>
<comment type="catalytic activity">
    <reaction evidence="10">
        <text>L-arginine + 2-oxoglutarate + O2 = guanidine + L-glutamate 5-semialdehyde + succinate + CO2</text>
        <dbReference type="Rhea" id="RHEA:31535"/>
        <dbReference type="ChEBI" id="CHEBI:15379"/>
        <dbReference type="ChEBI" id="CHEBI:16526"/>
        <dbReference type="ChEBI" id="CHEBI:16810"/>
        <dbReference type="ChEBI" id="CHEBI:30031"/>
        <dbReference type="ChEBI" id="CHEBI:30087"/>
        <dbReference type="ChEBI" id="CHEBI:32682"/>
        <dbReference type="ChEBI" id="CHEBI:58066"/>
        <dbReference type="EC" id="1.14.20.7"/>
    </reaction>
</comment>
<keyword evidence="11" id="KW-0408">Iron</keyword>
<evidence type="ECO:0000256" key="3">
    <source>
        <dbReference type="ARBA" id="ARBA00012293"/>
    </source>
</evidence>
<accession>A0A387G9T3</accession>
<dbReference type="KEGG" id="rjg:CCGE525_35835"/>
<evidence type="ECO:0000256" key="7">
    <source>
        <dbReference type="ARBA" id="ARBA00031011"/>
    </source>
</evidence>
<dbReference type="Pfam" id="PF03171">
    <property type="entry name" value="2OG-FeII_Oxy"/>
    <property type="match status" value="1"/>
</dbReference>
<feature type="domain" description="Fe2OG dioxygenase" evidence="12">
    <location>
        <begin position="171"/>
        <end position="268"/>
    </location>
</feature>
<keyword evidence="13" id="KW-0614">Plasmid</keyword>
<reference evidence="13 14" key="1">
    <citation type="submission" date="2018-10" db="EMBL/GenBank/DDBJ databases">
        <title>Rhizobium etli, R. leguminosarum and a new Rhizobium genospecies from Phaseolus dumosus.</title>
        <authorList>
            <person name="Ramirez-Puebla S.T."/>
            <person name="Rogel-Hernandez M.A."/>
            <person name="Guerrero G."/>
            <person name="Ormeno-Orrillo E."/>
            <person name="Martinez-Romero J.C."/>
            <person name="Negrete-Yankelevich S."/>
            <person name="Martinez-Romero E."/>
        </authorList>
    </citation>
    <scope>NUCLEOTIDE SEQUENCE [LARGE SCALE GENOMIC DNA]</scope>
    <source>
        <strain evidence="13 14">CCGE525</strain>
        <plasmid evidence="14">prccge525b</plasmid>
    </source>
</reference>
<comment type="catalytic activity">
    <reaction evidence="9">
        <text>2-oxoglutarate + O2 + 2 H(+) = ethene + 3 CO2 + H2O</text>
        <dbReference type="Rhea" id="RHEA:31523"/>
        <dbReference type="ChEBI" id="CHEBI:15377"/>
        <dbReference type="ChEBI" id="CHEBI:15378"/>
        <dbReference type="ChEBI" id="CHEBI:15379"/>
        <dbReference type="ChEBI" id="CHEBI:16526"/>
        <dbReference type="ChEBI" id="CHEBI:16810"/>
        <dbReference type="ChEBI" id="CHEBI:18153"/>
        <dbReference type="EC" id="1.13.12.19"/>
    </reaction>
</comment>
<dbReference type="EMBL" id="CP032696">
    <property type="protein sequence ID" value="AYG64136.1"/>
    <property type="molecule type" value="Genomic_DNA"/>
</dbReference>
<dbReference type="AlphaFoldDB" id="A0A387G9T3"/>
<dbReference type="InterPro" id="IPR027443">
    <property type="entry name" value="IPNS-like_sf"/>
</dbReference>
<evidence type="ECO:0000256" key="11">
    <source>
        <dbReference type="RuleBase" id="RU003682"/>
    </source>
</evidence>
<dbReference type="Proteomes" id="UP000282195">
    <property type="component" value="Plasmid pRCCGE525b"/>
</dbReference>
<dbReference type="InterPro" id="IPR005123">
    <property type="entry name" value="Oxoglu/Fe-dep_dioxygenase_dom"/>
</dbReference>
<geneLocation type="plasmid" evidence="14">
    <name>prccge525b</name>
</geneLocation>
<keyword evidence="6" id="KW-0266">Ethylene biosynthesis</keyword>
<evidence type="ECO:0000256" key="2">
    <source>
        <dbReference type="ARBA" id="ARBA00004767"/>
    </source>
</evidence>
<dbReference type="GO" id="GO:0102276">
    <property type="term" value="F:2-oxoglutarate oxygenase/decarboxylase (ethylene-forming) activity"/>
    <property type="evidence" value="ECO:0007669"/>
    <property type="project" value="UniProtKB-EC"/>
</dbReference>
<evidence type="ECO:0000256" key="8">
    <source>
        <dbReference type="ARBA" id="ARBA00031282"/>
    </source>
</evidence>
<dbReference type="PROSITE" id="PS51471">
    <property type="entry name" value="FE2OG_OXY"/>
    <property type="match status" value="1"/>
</dbReference>
<evidence type="ECO:0000256" key="6">
    <source>
        <dbReference type="ARBA" id="ARBA00022666"/>
    </source>
</evidence>
<dbReference type="InterPro" id="IPR050231">
    <property type="entry name" value="Iron_ascorbate_oxido_reductase"/>
</dbReference>
<comment type="pathway">
    <text evidence="2">Alkene biosynthesis; ethylene biosynthesis via 2-oxoglutarate.</text>
</comment>
<evidence type="ECO:0000256" key="4">
    <source>
        <dbReference type="ARBA" id="ARBA00012531"/>
    </source>
</evidence>
<dbReference type="SUPFAM" id="SSF51197">
    <property type="entry name" value="Clavaminate synthase-like"/>
    <property type="match status" value="1"/>
</dbReference>
<proteinExistence type="inferred from homology"/>
<dbReference type="OrthoDB" id="21825at2"/>
<evidence type="ECO:0000256" key="9">
    <source>
        <dbReference type="ARBA" id="ARBA00047725"/>
    </source>
</evidence>
<dbReference type="EC" id="1.14.20.7" evidence="3"/>
<keyword evidence="11" id="KW-0560">Oxidoreductase</keyword>
<dbReference type="Gene3D" id="2.60.120.330">
    <property type="entry name" value="B-lactam Antibiotic, Isopenicillin N Synthase, Chain"/>
    <property type="match status" value="1"/>
</dbReference>
<evidence type="ECO:0000256" key="10">
    <source>
        <dbReference type="ARBA" id="ARBA00049359"/>
    </source>
</evidence>
<dbReference type="PANTHER" id="PTHR47990">
    <property type="entry name" value="2-OXOGLUTARATE (2OG) AND FE(II)-DEPENDENT OXYGENASE SUPERFAMILY PROTEIN-RELATED"/>
    <property type="match status" value="1"/>
</dbReference>
<name>A0A387G9T3_9HYPH</name>
<comment type="similarity">
    <text evidence="11">Belongs to the iron/ascorbate-dependent oxidoreductase family.</text>
</comment>
<sequence>MSTLPQISLAKLTADATRREERQRLQMACEEYGFFYLIEHGTPREQIAQAIEASRRFFALPQSIKERYGHASQEVYPTTARGYSPLHGEMLHPEAGADSKELFDLGIENAGDRRPFAGRTHFPDDAVAPGFAQSLLTLQATMLTAVVPQLGNALADLLNLEQGWFRRHFSPPTVLQRVIRYPSSGGACAKHTDNGFFTLLPQEELPTRSLQVWFGGRWVPVPSLPDGFVVNLGDMLQALSDNRFQSTPHQVVHSGPTDRISLPFFIYPDIDARLTSQKRQHTFSVAEMMLRNYESIWERGTGAGRALELQ</sequence>
<comment type="cofactor">
    <cofactor evidence="1">
        <name>Fe(2+)</name>
        <dbReference type="ChEBI" id="CHEBI:29033"/>
    </cofactor>
</comment>
<dbReference type="GO" id="GO:0009693">
    <property type="term" value="P:ethylene biosynthetic process"/>
    <property type="evidence" value="ECO:0007669"/>
    <property type="project" value="UniProtKB-KW"/>
</dbReference>
<dbReference type="Pfam" id="PF14226">
    <property type="entry name" value="DIOX_N"/>
    <property type="match status" value="1"/>
</dbReference>
<dbReference type="PRINTS" id="PR00682">
    <property type="entry name" value="IPNSYNTHASE"/>
</dbReference>
<dbReference type="EC" id="1.13.12.19" evidence="4"/>
<organism evidence="13 14">
    <name type="scientific">Rhizobium jaguaris</name>
    <dbReference type="NCBI Taxonomy" id="1312183"/>
    <lineage>
        <taxon>Bacteria</taxon>
        <taxon>Pseudomonadati</taxon>
        <taxon>Pseudomonadota</taxon>
        <taxon>Alphaproteobacteria</taxon>
        <taxon>Hyphomicrobiales</taxon>
        <taxon>Rhizobiaceae</taxon>
        <taxon>Rhizobium/Agrobacterium group</taxon>
        <taxon>Rhizobium</taxon>
    </lineage>
</organism>
<dbReference type="InterPro" id="IPR044861">
    <property type="entry name" value="IPNS-like_FE2OG_OXY"/>
</dbReference>
<evidence type="ECO:0000259" key="12">
    <source>
        <dbReference type="PROSITE" id="PS51471"/>
    </source>
</evidence>
<evidence type="ECO:0000256" key="5">
    <source>
        <dbReference type="ARBA" id="ARBA00019045"/>
    </source>
</evidence>
<keyword evidence="14" id="KW-1185">Reference proteome</keyword>
<gene>
    <name evidence="13" type="ORF">CCGE525_35835</name>
</gene>
<evidence type="ECO:0000313" key="14">
    <source>
        <dbReference type="Proteomes" id="UP000282195"/>
    </source>
</evidence>
<dbReference type="InterPro" id="IPR026992">
    <property type="entry name" value="DIOX_N"/>
</dbReference>
<dbReference type="GO" id="GO:0046872">
    <property type="term" value="F:metal ion binding"/>
    <property type="evidence" value="ECO:0007669"/>
    <property type="project" value="UniProtKB-KW"/>
</dbReference>